<evidence type="ECO:0000256" key="7">
    <source>
        <dbReference type="ARBA" id="ARBA00022801"/>
    </source>
</evidence>
<dbReference type="PANTHER" id="PTHR10642">
    <property type="entry name" value="RIBONUCLEASE H1"/>
    <property type="match status" value="1"/>
</dbReference>
<evidence type="ECO:0000259" key="9">
    <source>
        <dbReference type="PROSITE" id="PS50879"/>
    </source>
</evidence>
<dbReference type="Gene3D" id="3.30.420.10">
    <property type="entry name" value="Ribonuclease H-like superfamily/Ribonuclease H"/>
    <property type="match status" value="2"/>
</dbReference>
<sequence length="342" mass="38532">MPGVYSNHAPKPKHLPPRNKSAPVQSAASSSTSARTQTSSVTNEASSSSTEPAPTPAAGYGAAVGVNEYQQYPQQFGYAVVITKQRAELIGAILGIDQGESWWRHERAQQRQRGVQHHEKKELIIATDSEYVIKVTTETLPRWNQNSFTTPDGRGPINADLFMQIDSRVERMHDVQAVGFMHILSELNGLAGGLARRGVEVHREWQEMEKAKMPPHGPFEYVVNTMTERLSHWKLNDFKSSIGKELANLDILLDFNKKIEFLEGNNFRIGFHQIPRYRNERADWLAKCAAEMLPVCYGRYTRGGSIHAFALLPRMRYHFWSRVSNRSASNIGKLGMAESLQN</sequence>
<evidence type="ECO:0000256" key="8">
    <source>
        <dbReference type="SAM" id="MobiDB-lite"/>
    </source>
</evidence>
<dbReference type="PROSITE" id="PS50879">
    <property type="entry name" value="RNASE_H_1"/>
    <property type="match status" value="1"/>
</dbReference>
<dbReference type="EMBL" id="JBBWUH010000004">
    <property type="protein sequence ID" value="KAK8169302.1"/>
    <property type="molecule type" value="Genomic_DNA"/>
</dbReference>
<evidence type="ECO:0000313" key="11">
    <source>
        <dbReference type="Proteomes" id="UP001456524"/>
    </source>
</evidence>
<keyword evidence="5" id="KW-0479">Metal-binding</keyword>
<evidence type="ECO:0000256" key="2">
    <source>
        <dbReference type="ARBA" id="ARBA00005300"/>
    </source>
</evidence>
<comment type="similarity">
    <text evidence="2">Belongs to the RNase H family.</text>
</comment>
<dbReference type="Proteomes" id="UP001456524">
    <property type="component" value="Unassembled WGS sequence"/>
</dbReference>
<feature type="domain" description="RNase H type-1" evidence="9">
    <location>
        <begin position="37"/>
        <end position="200"/>
    </location>
</feature>
<evidence type="ECO:0000256" key="3">
    <source>
        <dbReference type="ARBA" id="ARBA00012180"/>
    </source>
</evidence>
<reference evidence="10 11" key="1">
    <citation type="journal article" date="2022" name="G3 (Bethesda)">
        <title>Enemy or ally: a genomic approach to elucidate the lifestyle of Phyllosticta citrichinaensis.</title>
        <authorList>
            <person name="Buijs V.A."/>
            <person name="Groenewald J.Z."/>
            <person name="Haridas S."/>
            <person name="LaButti K.M."/>
            <person name="Lipzen A."/>
            <person name="Martin F.M."/>
            <person name="Barry K."/>
            <person name="Grigoriev I.V."/>
            <person name="Crous P.W."/>
            <person name="Seidl M.F."/>
        </authorList>
    </citation>
    <scope>NUCLEOTIDE SEQUENCE [LARGE SCALE GENOMIC DNA]</scope>
    <source>
        <strain evidence="10 11">CBS 129764</strain>
    </source>
</reference>
<comment type="caution">
    <text evidence="10">The sequence shown here is derived from an EMBL/GenBank/DDBJ whole genome shotgun (WGS) entry which is preliminary data.</text>
</comment>
<gene>
    <name evidence="10" type="ORF">IWX90DRAFT_485272</name>
</gene>
<dbReference type="Pfam" id="PF00075">
    <property type="entry name" value="RNase_H"/>
    <property type="match status" value="1"/>
</dbReference>
<evidence type="ECO:0000256" key="4">
    <source>
        <dbReference type="ARBA" id="ARBA00022722"/>
    </source>
</evidence>
<evidence type="ECO:0000256" key="6">
    <source>
        <dbReference type="ARBA" id="ARBA00022759"/>
    </source>
</evidence>
<evidence type="ECO:0000256" key="1">
    <source>
        <dbReference type="ARBA" id="ARBA00000077"/>
    </source>
</evidence>
<comment type="catalytic activity">
    <reaction evidence="1">
        <text>Endonucleolytic cleavage to 5'-phosphomonoester.</text>
        <dbReference type="EC" id="3.1.26.4"/>
    </reaction>
</comment>
<protein>
    <recommendedName>
        <fullName evidence="3">ribonuclease H</fullName>
        <ecNumber evidence="3">3.1.26.4</ecNumber>
    </recommendedName>
</protein>
<dbReference type="PANTHER" id="PTHR10642:SF26">
    <property type="entry name" value="RIBONUCLEASE H1"/>
    <property type="match status" value="1"/>
</dbReference>
<dbReference type="InterPro" id="IPR002156">
    <property type="entry name" value="RNaseH_domain"/>
</dbReference>
<feature type="region of interest" description="Disordered" evidence="8">
    <location>
        <begin position="1"/>
        <end position="57"/>
    </location>
</feature>
<name>A0ABR1XVK6_9PEZI</name>
<evidence type="ECO:0000313" key="10">
    <source>
        <dbReference type="EMBL" id="KAK8169302.1"/>
    </source>
</evidence>
<evidence type="ECO:0000256" key="5">
    <source>
        <dbReference type="ARBA" id="ARBA00022723"/>
    </source>
</evidence>
<keyword evidence="11" id="KW-1185">Reference proteome</keyword>
<proteinExistence type="inferred from homology"/>
<organism evidence="10 11">
    <name type="scientific">Phyllosticta citrichinensis</name>
    <dbReference type="NCBI Taxonomy" id="1130410"/>
    <lineage>
        <taxon>Eukaryota</taxon>
        <taxon>Fungi</taxon>
        <taxon>Dikarya</taxon>
        <taxon>Ascomycota</taxon>
        <taxon>Pezizomycotina</taxon>
        <taxon>Dothideomycetes</taxon>
        <taxon>Dothideomycetes incertae sedis</taxon>
        <taxon>Botryosphaeriales</taxon>
        <taxon>Phyllostictaceae</taxon>
        <taxon>Phyllosticta</taxon>
    </lineage>
</organism>
<keyword evidence="7" id="KW-0378">Hydrolase</keyword>
<dbReference type="SUPFAM" id="SSF53098">
    <property type="entry name" value="Ribonuclease H-like"/>
    <property type="match status" value="2"/>
</dbReference>
<dbReference type="InterPro" id="IPR012337">
    <property type="entry name" value="RNaseH-like_sf"/>
</dbReference>
<feature type="compositionally biased region" description="Low complexity" evidence="8">
    <location>
        <begin position="21"/>
        <end position="57"/>
    </location>
</feature>
<accession>A0ABR1XVK6</accession>
<dbReference type="InterPro" id="IPR036397">
    <property type="entry name" value="RNaseH_sf"/>
</dbReference>
<keyword evidence="4" id="KW-0540">Nuclease</keyword>
<dbReference type="InterPro" id="IPR050092">
    <property type="entry name" value="RNase_H"/>
</dbReference>
<dbReference type="EC" id="3.1.26.4" evidence="3"/>
<keyword evidence="6" id="KW-0255">Endonuclease</keyword>